<dbReference type="SUPFAM" id="SSF50475">
    <property type="entry name" value="FMN-binding split barrel"/>
    <property type="match status" value="1"/>
</dbReference>
<name>A0A382MDM4_9ZZZZ</name>
<dbReference type="InterPro" id="IPR012349">
    <property type="entry name" value="Split_barrel_FMN-bd"/>
</dbReference>
<dbReference type="Gene3D" id="2.30.110.10">
    <property type="entry name" value="Electron Transport, Fmn-binding Protein, Chain A"/>
    <property type="match status" value="1"/>
</dbReference>
<dbReference type="Pfam" id="PF01243">
    <property type="entry name" value="PNPOx_N"/>
    <property type="match status" value="1"/>
</dbReference>
<dbReference type="AlphaFoldDB" id="A0A382MDM4"/>
<dbReference type="InterPro" id="IPR011576">
    <property type="entry name" value="Pyridox_Oxase_N"/>
</dbReference>
<evidence type="ECO:0000259" key="1">
    <source>
        <dbReference type="Pfam" id="PF01243"/>
    </source>
</evidence>
<reference evidence="2" key="1">
    <citation type="submission" date="2018-05" db="EMBL/GenBank/DDBJ databases">
        <authorList>
            <person name="Lanie J.A."/>
            <person name="Ng W.-L."/>
            <person name="Kazmierczak K.M."/>
            <person name="Andrzejewski T.M."/>
            <person name="Davidsen T.M."/>
            <person name="Wayne K.J."/>
            <person name="Tettelin H."/>
            <person name="Glass J.I."/>
            <person name="Rusch D."/>
            <person name="Podicherti R."/>
            <person name="Tsui H.-C.T."/>
            <person name="Winkler M.E."/>
        </authorList>
    </citation>
    <scope>NUCLEOTIDE SEQUENCE</scope>
</reference>
<protein>
    <recommendedName>
        <fullName evidence="1">Pyridoxamine 5'-phosphate oxidase N-terminal domain-containing protein</fullName>
    </recommendedName>
</protein>
<feature type="domain" description="Pyridoxamine 5'-phosphate oxidase N-terminal" evidence="1">
    <location>
        <begin position="22"/>
        <end position="131"/>
    </location>
</feature>
<organism evidence="2">
    <name type="scientific">marine metagenome</name>
    <dbReference type="NCBI Taxonomy" id="408172"/>
    <lineage>
        <taxon>unclassified sequences</taxon>
        <taxon>metagenomes</taxon>
        <taxon>ecological metagenomes</taxon>
    </lineage>
</organism>
<sequence>MSTLSWLAETPWPTKQLPRDELTKRIEHFLATHWMGVLCTFGTNGPIGSPVEFHADGTIIYILAQPGSPKIKAMQSEPRICFAAYGENSGWASVRGAQLFGRATFVNPDTPEHNNAMTVYRWEASSVQIGRPLDQPPQIPLLVLEPDRIVYTEQWLRKNGFSARQIWHKDPAMQSGTIKYSY</sequence>
<dbReference type="EMBL" id="UINC01092774">
    <property type="protein sequence ID" value="SVC46638.1"/>
    <property type="molecule type" value="Genomic_DNA"/>
</dbReference>
<proteinExistence type="predicted"/>
<evidence type="ECO:0000313" key="2">
    <source>
        <dbReference type="EMBL" id="SVC46638.1"/>
    </source>
</evidence>
<accession>A0A382MDM4</accession>
<gene>
    <name evidence="2" type="ORF">METZ01_LOCUS299492</name>
</gene>